<protein>
    <submittedName>
        <fullName evidence="15">Ionotropic receptor 93a1</fullName>
    </submittedName>
</protein>
<dbReference type="SUPFAM" id="SSF53850">
    <property type="entry name" value="Periplasmic binding protein-like II"/>
    <property type="match status" value="1"/>
</dbReference>
<evidence type="ECO:0000256" key="1">
    <source>
        <dbReference type="ARBA" id="ARBA00004141"/>
    </source>
</evidence>
<feature type="chain" id="PRO_5027752412" evidence="13">
    <location>
        <begin position="23"/>
        <end position="794"/>
    </location>
</feature>
<evidence type="ECO:0000256" key="3">
    <source>
        <dbReference type="ARBA" id="ARBA00022448"/>
    </source>
</evidence>
<keyword evidence="7 12" id="KW-0472">Membrane</keyword>
<keyword evidence="6" id="KW-0406">Ion transport</keyword>
<evidence type="ECO:0000256" key="10">
    <source>
        <dbReference type="ARBA" id="ARBA00023286"/>
    </source>
</evidence>
<dbReference type="EMBL" id="MT386816">
    <property type="protein sequence ID" value="QLI62100.1"/>
    <property type="molecule type" value="mRNA"/>
</dbReference>
<keyword evidence="8 15" id="KW-0675">Receptor</keyword>
<reference evidence="15" key="1">
    <citation type="journal article" date="2019" name="Sci. Rep.">
        <title>Antennal transcriptome analyses and olfactory protein identification in an important wood-boring moth pest, Streltzoviella insularis (Lepidoptera: Cossidae).</title>
        <authorList>
            <person name="Yang Y"/>
            <person name="Li W"/>
            <person name="Tao J Zong.S."/>
        </authorList>
    </citation>
    <scope>NUCLEOTIDE SEQUENCE</scope>
    <source>
        <tissue evidence="15">Antennae</tissue>
    </source>
</reference>
<dbReference type="Gene3D" id="1.10.287.70">
    <property type="match status" value="1"/>
</dbReference>
<evidence type="ECO:0000256" key="5">
    <source>
        <dbReference type="ARBA" id="ARBA00022989"/>
    </source>
</evidence>
<proteinExistence type="evidence at transcript level"/>
<comment type="subcellular location">
    <subcellularLocation>
        <location evidence="1">Membrane</location>
        <topology evidence="1">Multi-pass membrane protein</topology>
    </subcellularLocation>
</comment>
<dbReference type="Gene3D" id="3.40.50.2300">
    <property type="match status" value="1"/>
</dbReference>
<evidence type="ECO:0000313" key="15">
    <source>
        <dbReference type="EMBL" id="QLI62100.1"/>
    </source>
</evidence>
<evidence type="ECO:0000256" key="12">
    <source>
        <dbReference type="SAM" id="Phobius"/>
    </source>
</evidence>
<feature type="transmembrane region" description="Helical" evidence="12">
    <location>
        <begin position="609"/>
        <end position="629"/>
    </location>
</feature>
<name>A0A7D5UMN9_9NEOP</name>
<organism evidence="15">
    <name type="scientific">Streltzoviella insularis</name>
    <dbReference type="NCBI Taxonomy" id="1206366"/>
    <lineage>
        <taxon>Eukaryota</taxon>
        <taxon>Metazoa</taxon>
        <taxon>Ecdysozoa</taxon>
        <taxon>Arthropoda</taxon>
        <taxon>Hexapoda</taxon>
        <taxon>Insecta</taxon>
        <taxon>Pterygota</taxon>
        <taxon>Neoptera</taxon>
        <taxon>Endopterygota</taxon>
        <taxon>Lepidoptera</taxon>
        <taxon>Glossata</taxon>
        <taxon>Ditrysia</taxon>
        <taxon>Cossoidea</taxon>
        <taxon>Cossidae</taxon>
        <taxon>Cossinae</taxon>
        <taxon>Streltzoviella</taxon>
    </lineage>
</organism>
<dbReference type="Pfam" id="PF00060">
    <property type="entry name" value="Lig_chan"/>
    <property type="match status" value="1"/>
</dbReference>
<feature type="transmembrane region" description="Helical" evidence="12">
    <location>
        <begin position="641"/>
        <end position="663"/>
    </location>
</feature>
<dbReference type="InterPro" id="IPR001320">
    <property type="entry name" value="Iontro_rcpt_C"/>
</dbReference>
<comment type="similarity">
    <text evidence="2">Belongs to the glutamate-gated ion channel (TC 1.A.10.1) family.</text>
</comment>
<evidence type="ECO:0000256" key="11">
    <source>
        <dbReference type="ARBA" id="ARBA00023303"/>
    </source>
</evidence>
<evidence type="ECO:0000259" key="14">
    <source>
        <dbReference type="Pfam" id="PF00060"/>
    </source>
</evidence>
<evidence type="ECO:0000256" key="6">
    <source>
        <dbReference type="ARBA" id="ARBA00023065"/>
    </source>
</evidence>
<accession>A0A7D5UMN9</accession>
<evidence type="ECO:0000256" key="7">
    <source>
        <dbReference type="ARBA" id="ARBA00023136"/>
    </source>
</evidence>
<keyword evidence="10" id="KW-1071">Ligand-gated ion channel</keyword>
<keyword evidence="9" id="KW-0325">Glycoprotein</keyword>
<keyword evidence="4 12" id="KW-0812">Transmembrane</keyword>
<keyword evidence="13" id="KW-0732">Signal</keyword>
<evidence type="ECO:0000256" key="4">
    <source>
        <dbReference type="ARBA" id="ARBA00022692"/>
    </source>
</evidence>
<evidence type="ECO:0000256" key="8">
    <source>
        <dbReference type="ARBA" id="ARBA00023170"/>
    </source>
</evidence>
<reference evidence="15" key="2">
    <citation type="submission" date="2020-04" db="EMBL/GenBank/DDBJ databases">
        <authorList>
            <person name="Yang Y."/>
        </authorList>
    </citation>
    <scope>NUCLEOTIDE SEQUENCE</scope>
    <source>
        <tissue evidence="15">Antennae</tissue>
    </source>
</reference>
<evidence type="ECO:0000256" key="2">
    <source>
        <dbReference type="ARBA" id="ARBA00008685"/>
    </source>
</evidence>
<dbReference type="PANTHER" id="PTHR18966">
    <property type="entry name" value="IONOTROPIC GLUTAMATE RECEPTOR"/>
    <property type="match status" value="1"/>
</dbReference>
<dbReference type="AlphaFoldDB" id="A0A7D5UMN9"/>
<evidence type="ECO:0000256" key="9">
    <source>
        <dbReference type="ARBA" id="ARBA00023180"/>
    </source>
</evidence>
<dbReference type="GO" id="GO:0016020">
    <property type="term" value="C:membrane"/>
    <property type="evidence" value="ECO:0007669"/>
    <property type="project" value="UniProtKB-SubCell"/>
</dbReference>
<dbReference type="GO" id="GO:0015276">
    <property type="term" value="F:ligand-gated monoatomic ion channel activity"/>
    <property type="evidence" value="ECO:0007669"/>
    <property type="project" value="InterPro"/>
</dbReference>
<keyword evidence="3" id="KW-0813">Transport</keyword>
<feature type="signal peptide" evidence="13">
    <location>
        <begin position="1"/>
        <end position="22"/>
    </location>
</feature>
<dbReference type="Gene3D" id="3.40.190.10">
    <property type="entry name" value="Periplasmic binding protein-like II"/>
    <property type="match status" value="1"/>
</dbReference>
<keyword evidence="5 12" id="KW-1133">Transmembrane helix</keyword>
<dbReference type="FunFam" id="1.10.287.70:FF:000143">
    <property type="entry name" value="Probable glutamate receptor"/>
    <property type="match status" value="1"/>
</dbReference>
<evidence type="ECO:0000256" key="13">
    <source>
        <dbReference type="SAM" id="SignalP"/>
    </source>
</evidence>
<sequence>MCYRKMQLWTLIFACVHVYVRAEDFPSLITANASLAVVLDRQHLGEKFQPVLDELRDYIKELARVELKHGGVVVHYYSWTTISLKKGFLAVFSLASCEDTWSLFSRTQDEELLLFALTEVDCPRLPSNSAITVTYMDPGEELPQILLDLRIARAFKWKSAVILHDDTLNRDMVSRAVRSLTSQTDNNDVPSVTVTVFKMKHEVNEYLRRKEIHRVLSKLPVKRIGENFIAIVTTDVMSTLSETARDLGMTHTQAQWLYVISNTNMHNGNLSHLINALYEGENIAYFYNITEDRPECQYDMTCYAHEMMNAFISALDAAVQEELDVAAQVSDEEWEAIRPTKLQRRNMLLKHMQQHIAVNSRCGNCSAWRALAADTWGATYRDHADNILATAAPTSNDTTGVIEHFELLDVGYWRPVDGFKQTDVLFPHVEHGFRGKELPIVTYHNPPWTILQANESGSIISHSGLIFDIVNQLAKNKNFTIKLLLPSNVKQDFSNETSTDMMHSQSAMLTLVAVAKGQAALAAAAFTIVSDPNPGINYTIPVTTQPYSFMIARPRDLSRALLFMLPFTTDTWLCLGFAVILMGPTLFVIHRLSPYYEAMGVTRQGGLSTIHNCLWYIYGALLQQGGMYLPRADSGRLVVGTWWLVVLVVVTTYSGNLVAFLTFPKQEVPVTTVSELIENSAIYTWSINKGSYLETELKNSDEPKYIALLKGAELTTGISGIEGHFGSGSSLLQRVRTQRHVLVDWRLRLSYLMRADYLATDTCDFALSSEEFLDEQVAMIVPTGSPYLNFTVVG</sequence>
<keyword evidence="11" id="KW-0407">Ion channel</keyword>
<feature type="transmembrane region" description="Helical" evidence="12">
    <location>
        <begin position="560"/>
        <end position="589"/>
    </location>
</feature>
<feature type="domain" description="Ionotropic glutamate receptor C-terminal" evidence="14">
    <location>
        <begin position="569"/>
        <end position="690"/>
    </location>
</feature>
<dbReference type="InterPro" id="IPR015683">
    <property type="entry name" value="Ionotropic_Glu_rcpt"/>
</dbReference>